<dbReference type="InterPro" id="IPR011440">
    <property type="entry name" value="DUF1543"/>
</dbReference>
<evidence type="ECO:0000259" key="1">
    <source>
        <dbReference type="Pfam" id="PF07566"/>
    </source>
</evidence>
<accession>A0A2A2AEZ6</accession>
<proteinExistence type="predicted"/>
<dbReference type="Proteomes" id="UP000217999">
    <property type="component" value="Unassembled WGS sequence"/>
</dbReference>
<comment type="caution">
    <text evidence="2">The sequence shown here is derived from an EMBL/GenBank/DDBJ whole genome shotgun (WGS) entry which is preliminary data.</text>
</comment>
<dbReference type="EMBL" id="NSJF01000001">
    <property type="protein sequence ID" value="PAT36332.1"/>
    <property type="molecule type" value="Genomic_DNA"/>
</dbReference>
<dbReference type="Gene3D" id="3.10.20.10">
    <property type="match status" value="2"/>
</dbReference>
<organism evidence="2 3">
    <name type="scientific">Vandammella animalimorsus</name>
    <dbReference type="NCBI Taxonomy" id="2029117"/>
    <lineage>
        <taxon>Bacteria</taxon>
        <taxon>Pseudomonadati</taxon>
        <taxon>Pseudomonadota</taxon>
        <taxon>Betaproteobacteria</taxon>
        <taxon>Burkholderiales</taxon>
        <taxon>Comamonadaceae</taxon>
        <taxon>Vandammella</taxon>
    </lineage>
</organism>
<dbReference type="AlphaFoldDB" id="A0A2A2AEZ6"/>
<sequence>MFYLGGSAGRSNIEVHDVQFVACQRMQDAIPALKAAWFGDPDKVHIDGYQRLNWADGHAITLAREPAAAQPRLYFVNMGGYLPEQLAEAHAFGLFVAPDAETAKAKAKATLLTGHAQHHKDNLLSVDDCLLLAQVDGWHIHLQPQPGGSALPPQMQGYHPI</sequence>
<gene>
    <name evidence="2" type="ORF">CK620_02540</name>
</gene>
<reference evidence="2 3" key="1">
    <citation type="submission" date="2017-08" db="EMBL/GenBank/DDBJ databases">
        <title>WGS of Clinical strains of the CDC Group NO-1 linked to zoonotic infections in humans.</title>
        <authorList>
            <person name="Bernier A.-M."/>
            <person name="Bernard K."/>
        </authorList>
    </citation>
    <scope>NUCLEOTIDE SEQUENCE [LARGE SCALE GENOMIC DNA]</scope>
    <source>
        <strain evidence="2 3">NML03-0146</strain>
    </source>
</reference>
<protein>
    <recommendedName>
        <fullName evidence="1">DUF1543 domain-containing protein</fullName>
    </recommendedName>
</protein>
<feature type="domain" description="DUF1543" evidence="1">
    <location>
        <begin position="11"/>
        <end position="62"/>
    </location>
</feature>
<dbReference type="Pfam" id="PF07566">
    <property type="entry name" value="DUF1543"/>
    <property type="match status" value="2"/>
</dbReference>
<evidence type="ECO:0000313" key="3">
    <source>
        <dbReference type="Proteomes" id="UP000217999"/>
    </source>
</evidence>
<feature type="domain" description="DUF1543" evidence="1">
    <location>
        <begin position="86"/>
        <end position="141"/>
    </location>
</feature>
<name>A0A2A2AEZ6_9BURK</name>
<evidence type="ECO:0000313" key="2">
    <source>
        <dbReference type="EMBL" id="PAT36332.1"/>
    </source>
</evidence>